<protein>
    <recommendedName>
        <fullName evidence="2">Fibronectin type-III domain-containing protein</fullName>
    </recommendedName>
</protein>
<reference evidence="1" key="1">
    <citation type="journal article" date="2015" name="Nature">
        <title>Complex archaea that bridge the gap between prokaryotes and eukaryotes.</title>
        <authorList>
            <person name="Spang A."/>
            <person name="Saw J.H."/>
            <person name="Jorgensen S.L."/>
            <person name="Zaremba-Niedzwiedzka K."/>
            <person name="Martijn J."/>
            <person name="Lind A.E."/>
            <person name="van Eijk R."/>
            <person name="Schleper C."/>
            <person name="Guy L."/>
            <person name="Ettema T.J."/>
        </authorList>
    </citation>
    <scope>NUCLEOTIDE SEQUENCE</scope>
</reference>
<comment type="caution">
    <text evidence="1">The sequence shown here is derived from an EMBL/GenBank/DDBJ whole genome shotgun (WGS) entry which is preliminary data.</text>
</comment>
<evidence type="ECO:0008006" key="2">
    <source>
        <dbReference type="Google" id="ProtNLM"/>
    </source>
</evidence>
<dbReference type="AlphaFoldDB" id="A0A0F9T190"/>
<proteinExistence type="predicted"/>
<evidence type="ECO:0000313" key="1">
    <source>
        <dbReference type="EMBL" id="KKN75035.1"/>
    </source>
</evidence>
<accession>A0A0F9T190</accession>
<name>A0A0F9T190_9ZZZZ</name>
<sequence>MAIEDFNTYSETDPGSMIVKGTRRVEWTDLTRNKEAYVWKDKTAGFFDGDFTHYLTIRVTADLSESNAQFNYWALANVVDEWKGIEDASEDMLAIAHSHPTSPDRIELNVIEVDGGARYGSVDYVMTLNTNYYLKIVRDESVGTYGTIYCYIYSDAARTTLLATISVTLHSSKKDFRYIYGVMTYNGATPHKASAYSEDLELLASLETPSVTTLSMTDYATTTITGNGVINSLGLSAVTAHGHAWNTTIDPVTGDNNVDNGTGSLGVFTSAITGLIDGQTYWARAYATNSEGTTYGANVKFTTNRSNLELIPGEYSIKGEKLHYVSKTGKEYEVQGIAV</sequence>
<gene>
    <name evidence="1" type="ORF">LCGC14_0385370</name>
</gene>
<organism evidence="1">
    <name type="scientific">marine sediment metagenome</name>
    <dbReference type="NCBI Taxonomy" id="412755"/>
    <lineage>
        <taxon>unclassified sequences</taxon>
        <taxon>metagenomes</taxon>
        <taxon>ecological metagenomes</taxon>
    </lineage>
</organism>
<dbReference type="EMBL" id="LAZR01000317">
    <property type="protein sequence ID" value="KKN75035.1"/>
    <property type="molecule type" value="Genomic_DNA"/>
</dbReference>